<evidence type="ECO:0000259" key="4">
    <source>
        <dbReference type="Pfam" id="PF01494"/>
    </source>
</evidence>
<keyword evidence="3" id="KW-1133">Transmembrane helix</keyword>
<dbReference type="GO" id="GO:0071949">
    <property type="term" value="F:FAD binding"/>
    <property type="evidence" value="ECO:0007669"/>
    <property type="project" value="InterPro"/>
</dbReference>
<accession>A0A8J3CHS7</accession>
<evidence type="ECO:0000256" key="1">
    <source>
        <dbReference type="ARBA" id="ARBA00023002"/>
    </source>
</evidence>
<keyword evidence="2" id="KW-0503">Monooxygenase</keyword>
<organism evidence="5 6">
    <name type="scientific">Formosimonas limnophila</name>
    <dbReference type="NCBI Taxonomy" id="1384487"/>
    <lineage>
        <taxon>Bacteria</taxon>
        <taxon>Pseudomonadati</taxon>
        <taxon>Pseudomonadota</taxon>
        <taxon>Betaproteobacteria</taxon>
        <taxon>Burkholderiales</taxon>
        <taxon>Burkholderiaceae</taxon>
        <taxon>Formosimonas</taxon>
    </lineage>
</organism>
<feature type="domain" description="FAD-binding" evidence="4">
    <location>
        <begin position="9"/>
        <end position="187"/>
    </location>
</feature>
<name>A0A8J3CHS7_9BURK</name>
<proteinExistence type="predicted"/>
<dbReference type="Gene3D" id="3.30.9.30">
    <property type="match status" value="1"/>
</dbReference>
<keyword evidence="3" id="KW-0472">Membrane</keyword>
<reference evidence="5" key="1">
    <citation type="journal article" date="2014" name="Int. J. Syst. Evol. Microbiol.">
        <title>Complete genome sequence of Corynebacterium casei LMG S-19264T (=DSM 44701T), isolated from a smear-ripened cheese.</title>
        <authorList>
            <consortium name="US DOE Joint Genome Institute (JGI-PGF)"/>
            <person name="Walter F."/>
            <person name="Albersmeier A."/>
            <person name="Kalinowski J."/>
            <person name="Ruckert C."/>
        </authorList>
    </citation>
    <scope>NUCLEOTIDE SEQUENCE</scope>
    <source>
        <strain evidence="5">KCTC 32501</strain>
    </source>
</reference>
<sequence>MSQSKLSDLSVAVVGGGIAGAVAALMLGRLGARVTLFEQVPEPRAVGAGILLQPTGLAVLRAIDEGIEAELEGARIVQLLGHTPSGRVVLDSQYRFWREGSYGLGIHRGALFDALRRRLRGLPNVTVRTGVTVVRVEQSELGTVLFDGEDNFSKCDVVVLAEGVNSKLRGQLNIPYSAKPYPWGAFYAILPSVASLPQDVLLQRYEAARKMTGFADGFIWWAGDEQFVLERAS</sequence>
<dbReference type="Gene3D" id="3.50.50.60">
    <property type="entry name" value="FAD/NAD(P)-binding domain"/>
    <property type="match status" value="1"/>
</dbReference>
<evidence type="ECO:0000313" key="6">
    <source>
        <dbReference type="Proteomes" id="UP000614287"/>
    </source>
</evidence>
<feature type="transmembrane region" description="Helical" evidence="3">
    <location>
        <begin position="6"/>
        <end position="27"/>
    </location>
</feature>
<dbReference type="InterPro" id="IPR036188">
    <property type="entry name" value="FAD/NAD-bd_sf"/>
</dbReference>
<dbReference type="RefSeq" id="WP_189493379.1">
    <property type="nucleotide sequence ID" value="NZ_BMZG01000007.1"/>
</dbReference>
<evidence type="ECO:0000313" key="5">
    <source>
        <dbReference type="EMBL" id="GHA75292.1"/>
    </source>
</evidence>
<comment type="caution">
    <text evidence="5">The sequence shown here is derived from an EMBL/GenBank/DDBJ whole genome shotgun (WGS) entry which is preliminary data.</text>
</comment>
<dbReference type="GO" id="GO:0004497">
    <property type="term" value="F:monooxygenase activity"/>
    <property type="evidence" value="ECO:0007669"/>
    <property type="project" value="UniProtKB-KW"/>
</dbReference>
<dbReference type="PANTHER" id="PTHR13789:SF309">
    <property type="entry name" value="PUTATIVE (AFU_ORTHOLOGUE AFUA_6G14510)-RELATED"/>
    <property type="match status" value="1"/>
</dbReference>
<dbReference type="InterPro" id="IPR002938">
    <property type="entry name" value="FAD-bd"/>
</dbReference>
<protein>
    <recommendedName>
        <fullName evidence="4">FAD-binding domain-containing protein</fullName>
    </recommendedName>
</protein>
<keyword evidence="3" id="KW-0812">Transmembrane</keyword>
<gene>
    <name evidence="5" type="ORF">GCM10009007_15540</name>
</gene>
<dbReference type="EMBL" id="BMZG01000007">
    <property type="protein sequence ID" value="GHA75292.1"/>
    <property type="molecule type" value="Genomic_DNA"/>
</dbReference>
<dbReference type="InterPro" id="IPR050493">
    <property type="entry name" value="FAD-dep_Monooxygenase_BioMet"/>
</dbReference>
<dbReference type="AlphaFoldDB" id="A0A8J3CHS7"/>
<evidence type="ECO:0000256" key="2">
    <source>
        <dbReference type="ARBA" id="ARBA00023033"/>
    </source>
</evidence>
<dbReference type="Proteomes" id="UP000614287">
    <property type="component" value="Unassembled WGS sequence"/>
</dbReference>
<dbReference type="PANTHER" id="PTHR13789">
    <property type="entry name" value="MONOOXYGENASE"/>
    <property type="match status" value="1"/>
</dbReference>
<keyword evidence="1" id="KW-0560">Oxidoreductase</keyword>
<dbReference type="PRINTS" id="PR00420">
    <property type="entry name" value="RNGMNOXGNASE"/>
</dbReference>
<evidence type="ECO:0000256" key="3">
    <source>
        <dbReference type="SAM" id="Phobius"/>
    </source>
</evidence>
<keyword evidence="6" id="KW-1185">Reference proteome</keyword>
<dbReference type="Pfam" id="PF01494">
    <property type="entry name" value="FAD_binding_3"/>
    <property type="match status" value="1"/>
</dbReference>
<dbReference type="SUPFAM" id="SSF51905">
    <property type="entry name" value="FAD/NAD(P)-binding domain"/>
    <property type="match status" value="1"/>
</dbReference>
<reference evidence="5" key="2">
    <citation type="submission" date="2020-09" db="EMBL/GenBank/DDBJ databases">
        <authorList>
            <person name="Sun Q."/>
            <person name="Kim S."/>
        </authorList>
    </citation>
    <scope>NUCLEOTIDE SEQUENCE</scope>
    <source>
        <strain evidence="5">KCTC 32501</strain>
    </source>
</reference>